<protein>
    <recommendedName>
        <fullName evidence="3">DUF4878 domain-containing protein</fullName>
    </recommendedName>
</protein>
<dbReference type="RefSeq" id="WP_189015211.1">
    <property type="nucleotide sequence ID" value="NZ_BMHE01000026.1"/>
</dbReference>
<proteinExistence type="predicted"/>
<evidence type="ECO:0000313" key="2">
    <source>
        <dbReference type="Proteomes" id="UP000615455"/>
    </source>
</evidence>
<dbReference type="Proteomes" id="UP000615455">
    <property type="component" value="Unassembled WGS sequence"/>
</dbReference>
<keyword evidence="2" id="KW-1185">Reference proteome</keyword>
<organism evidence="1 2">
    <name type="scientific">Paenibacillus marchantiophytorum</name>
    <dbReference type="NCBI Taxonomy" id="1619310"/>
    <lineage>
        <taxon>Bacteria</taxon>
        <taxon>Bacillati</taxon>
        <taxon>Bacillota</taxon>
        <taxon>Bacilli</taxon>
        <taxon>Bacillales</taxon>
        <taxon>Paenibacillaceae</taxon>
        <taxon>Paenibacillus</taxon>
    </lineage>
</organism>
<reference evidence="2" key="1">
    <citation type="journal article" date="2019" name="Int. J. Syst. Evol. Microbiol.">
        <title>The Global Catalogue of Microorganisms (GCM) 10K type strain sequencing project: providing services to taxonomists for standard genome sequencing and annotation.</title>
        <authorList>
            <consortium name="The Broad Institute Genomics Platform"/>
            <consortium name="The Broad Institute Genome Sequencing Center for Infectious Disease"/>
            <person name="Wu L."/>
            <person name="Ma J."/>
        </authorList>
    </citation>
    <scope>NUCLEOTIDE SEQUENCE [LARGE SCALE GENOMIC DNA]</scope>
    <source>
        <strain evidence="2">CGMCC 1.15043</strain>
    </source>
</reference>
<dbReference type="EMBL" id="BMHE01000026">
    <property type="protein sequence ID" value="GFZ93591.1"/>
    <property type="molecule type" value="Genomic_DNA"/>
</dbReference>
<accession>A0ABQ1EYY3</accession>
<evidence type="ECO:0008006" key="3">
    <source>
        <dbReference type="Google" id="ProtNLM"/>
    </source>
</evidence>
<gene>
    <name evidence="1" type="ORF">GCM10008018_45040</name>
</gene>
<name>A0ABQ1EYY3_9BACL</name>
<sequence>MRKLFYTFLILLIVVFIILVTWSKRVDSKSIVPVLNNFYSDFIDKDYSNMYKYTDFSIYASSTIFTNEGKVSLAQGLLNNDRHWYGNIQRYSINRISWRGIDQRSATVAVTTLGVNGDEQTLYDEVIIKRIGSNWFITEYNSGSPWRTMKMP</sequence>
<evidence type="ECO:0000313" key="1">
    <source>
        <dbReference type="EMBL" id="GFZ93591.1"/>
    </source>
</evidence>
<comment type="caution">
    <text evidence="1">The sequence shown here is derived from an EMBL/GenBank/DDBJ whole genome shotgun (WGS) entry which is preliminary data.</text>
</comment>